<evidence type="ECO:0000313" key="2">
    <source>
        <dbReference type="EMBL" id="UWP81834.1"/>
    </source>
</evidence>
<protein>
    <submittedName>
        <fullName evidence="2">DUF559 domain-containing protein</fullName>
    </submittedName>
</protein>
<keyword evidence="3" id="KW-1185">Reference proteome</keyword>
<gene>
    <name evidence="2" type="ORF">Dfulv_43225</name>
</gene>
<sequence>MTELRALFLRLPDDVLLSHWSAAHVYGFAGQPDRVHVMVPAGLARPEISGVVTHEAVVPVLDPVLIGGIPVVPPARAAIDLAKLQRRLDAIATLDAALRVGVCDAADLAGEVCRHSGLKGVRQARELVPLADGRAACAQESHLRLMLFDGKLPSPEPQFWILDDEGVGRYRLDLAYPRHRVGLEYDGASHLEPMTFRRDRTRMNWLADRGWVMRYFTADDLYKHPAALLSTVRSLLS</sequence>
<evidence type="ECO:0000259" key="1">
    <source>
        <dbReference type="Pfam" id="PF04480"/>
    </source>
</evidence>
<feature type="domain" description="DUF559" evidence="1">
    <location>
        <begin position="167"/>
        <end position="233"/>
    </location>
</feature>
<reference evidence="2" key="1">
    <citation type="submission" date="2021-04" db="EMBL/GenBank/DDBJ databases">
        <authorList>
            <person name="Hartkoorn R.C."/>
            <person name="Beaudoing E."/>
            <person name="Hot D."/>
        </authorList>
    </citation>
    <scope>NUCLEOTIDE SEQUENCE</scope>
    <source>
        <strain evidence="2">NRRL B-16292</strain>
    </source>
</reference>
<organism evidence="2 3">
    <name type="scientific">Dactylosporangium fulvum</name>
    <dbReference type="NCBI Taxonomy" id="53359"/>
    <lineage>
        <taxon>Bacteria</taxon>
        <taxon>Bacillati</taxon>
        <taxon>Actinomycetota</taxon>
        <taxon>Actinomycetes</taxon>
        <taxon>Micromonosporales</taxon>
        <taxon>Micromonosporaceae</taxon>
        <taxon>Dactylosporangium</taxon>
    </lineage>
</organism>
<dbReference type="Proteomes" id="UP001059617">
    <property type="component" value="Chromosome"/>
</dbReference>
<accession>A0ABY5VXC4</accession>
<proteinExistence type="predicted"/>
<dbReference type="EMBL" id="CP073720">
    <property type="protein sequence ID" value="UWP81834.1"/>
    <property type="molecule type" value="Genomic_DNA"/>
</dbReference>
<dbReference type="SUPFAM" id="SSF52980">
    <property type="entry name" value="Restriction endonuclease-like"/>
    <property type="match status" value="1"/>
</dbReference>
<dbReference type="Pfam" id="PF04480">
    <property type="entry name" value="DUF559"/>
    <property type="match status" value="1"/>
</dbReference>
<dbReference type="InterPro" id="IPR011335">
    <property type="entry name" value="Restrct_endonuc-II-like"/>
</dbReference>
<dbReference type="InterPro" id="IPR007569">
    <property type="entry name" value="DUF559"/>
</dbReference>
<name>A0ABY5VXC4_9ACTN</name>
<dbReference type="Gene3D" id="3.40.960.10">
    <property type="entry name" value="VSR Endonuclease"/>
    <property type="match status" value="1"/>
</dbReference>
<dbReference type="RefSeq" id="WP_259859606.1">
    <property type="nucleotide sequence ID" value="NZ_BAAAST010000039.1"/>
</dbReference>
<evidence type="ECO:0000313" key="3">
    <source>
        <dbReference type="Proteomes" id="UP001059617"/>
    </source>
</evidence>
<reference evidence="2" key="2">
    <citation type="submission" date="2022-09" db="EMBL/GenBank/DDBJ databases">
        <title>Biosynthetic gene clusters of Dactylosporangioum fulvum.</title>
        <authorList>
            <person name="Caradec T."/>
        </authorList>
    </citation>
    <scope>NUCLEOTIDE SEQUENCE</scope>
    <source>
        <strain evidence="2">NRRL B-16292</strain>
    </source>
</reference>